<accession>A0A2H3DDM4</accession>
<organism evidence="1 2">
    <name type="scientific">Armillaria gallica</name>
    <name type="common">Bulbous honey fungus</name>
    <name type="synonym">Armillaria bulbosa</name>
    <dbReference type="NCBI Taxonomy" id="47427"/>
    <lineage>
        <taxon>Eukaryota</taxon>
        <taxon>Fungi</taxon>
        <taxon>Dikarya</taxon>
        <taxon>Basidiomycota</taxon>
        <taxon>Agaricomycotina</taxon>
        <taxon>Agaricomycetes</taxon>
        <taxon>Agaricomycetidae</taxon>
        <taxon>Agaricales</taxon>
        <taxon>Marasmiineae</taxon>
        <taxon>Physalacriaceae</taxon>
        <taxon>Armillaria</taxon>
    </lineage>
</organism>
<evidence type="ECO:0000313" key="2">
    <source>
        <dbReference type="Proteomes" id="UP000217790"/>
    </source>
</evidence>
<keyword evidence="2" id="KW-1185">Reference proteome</keyword>
<protein>
    <recommendedName>
        <fullName evidence="3">DUF659 domain-containing protein</fullName>
    </recommendedName>
</protein>
<feature type="non-terminal residue" evidence="1">
    <location>
        <position position="67"/>
    </location>
</feature>
<evidence type="ECO:0008006" key="3">
    <source>
        <dbReference type="Google" id="ProtNLM"/>
    </source>
</evidence>
<dbReference type="EMBL" id="KZ293690">
    <property type="protein sequence ID" value="PBK85576.1"/>
    <property type="molecule type" value="Genomic_DNA"/>
</dbReference>
<name>A0A2H3DDM4_ARMGA</name>
<dbReference type="OMA" id="NDLANCI"/>
<dbReference type="InParanoid" id="A0A2H3DDM4"/>
<dbReference type="Proteomes" id="UP000217790">
    <property type="component" value="Unassembled WGS sequence"/>
</dbReference>
<proteinExistence type="predicted"/>
<reference evidence="2" key="1">
    <citation type="journal article" date="2017" name="Nat. Ecol. Evol.">
        <title>Genome expansion and lineage-specific genetic innovations in the forest pathogenic fungi Armillaria.</title>
        <authorList>
            <person name="Sipos G."/>
            <person name="Prasanna A.N."/>
            <person name="Walter M.C."/>
            <person name="O'Connor E."/>
            <person name="Balint B."/>
            <person name="Krizsan K."/>
            <person name="Kiss B."/>
            <person name="Hess J."/>
            <person name="Varga T."/>
            <person name="Slot J."/>
            <person name="Riley R."/>
            <person name="Boka B."/>
            <person name="Rigling D."/>
            <person name="Barry K."/>
            <person name="Lee J."/>
            <person name="Mihaltcheva S."/>
            <person name="LaButti K."/>
            <person name="Lipzen A."/>
            <person name="Waldron R."/>
            <person name="Moloney N.M."/>
            <person name="Sperisen C."/>
            <person name="Kredics L."/>
            <person name="Vagvoelgyi C."/>
            <person name="Patrignani A."/>
            <person name="Fitzpatrick D."/>
            <person name="Nagy I."/>
            <person name="Doyle S."/>
            <person name="Anderson J.B."/>
            <person name="Grigoriev I.V."/>
            <person name="Gueldener U."/>
            <person name="Muensterkoetter M."/>
            <person name="Nagy L.G."/>
        </authorList>
    </citation>
    <scope>NUCLEOTIDE SEQUENCE [LARGE SCALE GENOMIC DNA]</scope>
    <source>
        <strain evidence="2">Ar21-2</strain>
    </source>
</reference>
<dbReference type="OrthoDB" id="2748837at2759"/>
<feature type="non-terminal residue" evidence="1">
    <location>
        <position position="1"/>
    </location>
</feature>
<evidence type="ECO:0000313" key="1">
    <source>
        <dbReference type="EMBL" id="PBK85576.1"/>
    </source>
</evidence>
<gene>
    <name evidence="1" type="ORF">ARMGADRAFT_891383</name>
</gene>
<dbReference type="AlphaFoldDB" id="A0A2H3DDM4"/>
<sequence>VLCLTCNNMTNNDTMANDLANCIPSFPGQAHRVSCFAHIVNLVAKSLLRQFNTPKKANGNSGNDEDD</sequence>